<evidence type="ECO:0000313" key="4">
    <source>
        <dbReference type="Proteomes" id="UP001597116"/>
    </source>
</evidence>
<gene>
    <name evidence="3" type="ORF">ACFQ4C_25540</name>
</gene>
<evidence type="ECO:0000313" key="3">
    <source>
        <dbReference type="EMBL" id="MFD1144517.1"/>
    </source>
</evidence>
<name>A0ABW3QF95_9BACT</name>
<dbReference type="Proteomes" id="UP001597116">
    <property type="component" value="Unassembled WGS sequence"/>
</dbReference>
<feature type="transmembrane region" description="Helical" evidence="1">
    <location>
        <begin position="33"/>
        <end position="53"/>
    </location>
</feature>
<dbReference type="EMBL" id="JBHTLP010000021">
    <property type="protein sequence ID" value="MFD1144517.1"/>
    <property type="molecule type" value="Genomic_DNA"/>
</dbReference>
<protein>
    <recommendedName>
        <fullName evidence="2">CBU-0592-like domain-containing protein</fullName>
    </recommendedName>
</protein>
<keyword evidence="1" id="KW-1133">Transmembrane helix</keyword>
<dbReference type="InterPro" id="IPR058058">
    <property type="entry name" value="CBU_0592-like"/>
</dbReference>
<dbReference type="Pfam" id="PF26604">
    <property type="entry name" value="CBU_0592"/>
    <property type="match status" value="1"/>
</dbReference>
<feature type="transmembrane region" description="Helical" evidence="1">
    <location>
        <begin position="6"/>
        <end position="26"/>
    </location>
</feature>
<sequence>MMFYWIELAGWLGVLSYLAAYLLLALRILRADTLAYHFLNVAGAIGLIINSLHTHDRQSIVVNVAWLLIGLWATYRIYRPRQSF</sequence>
<dbReference type="RefSeq" id="WP_265988594.1">
    <property type="nucleotide sequence ID" value="NZ_CP110973.1"/>
</dbReference>
<keyword evidence="4" id="KW-1185">Reference proteome</keyword>
<organism evidence="3 4">
    <name type="scientific">Larkinella insperata</name>
    <dbReference type="NCBI Taxonomy" id="332158"/>
    <lineage>
        <taxon>Bacteria</taxon>
        <taxon>Pseudomonadati</taxon>
        <taxon>Bacteroidota</taxon>
        <taxon>Cytophagia</taxon>
        <taxon>Cytophagales</taxon>
        <taxon>Spirosomataceae</taxon>
        <taxon>Larkinella</taxon>
    </lineage>
</organism>
<accession>A0ABW3QF95</accession>
<keyword evidence="1" id="KW-0472">Membrane</keyword>
<evidence type="ECO:0000256" key="1">
    <source>
        <dbReference type="SAM" id="Phobius"/>
    </source>
</evidence>
<proteinExistence type="predicted"/>
<keyword evidence="1" id="KW-0812">Transmembrane</keyword>
<evidence type="ECO:0000259" key="2">
    <source>
        <dbReference type="Pfam" id="PF26604"/>
    </source>
</evidence>
<feature type="domain" description="CBU-0592-like" evidence="2">
    <location>
        <begin position="7"/>
        <end position="81"/>
    </location>
</feature>
<reference evidence="4" key="1">
    <citation type="journal article" date="2019" name="Int. J. Syst. Evol. Microbiol.">
        <title>The Global Catalogue of Microorganisms (GCM) 10K type strain sequencing project: providing services to taxonomists for standard genome sequencing and annotation.</title>
        <authorList>
            <consortium name="The Broad Institute Genomics Platform"/>
            <consortium name="The Broad Institute Genome Sequencing Center for Infectious Disease"/>
            <person name="Wu L."/>
            <person name="Ma J."/>
        </authorList>
    </citation>
    <scope>NUCLEOTIDE SEQUENCE [LARGE SCALE GENOMIC DNA]</scope>
    <source>
        <strain evidence="4">CCUG 55608</strain>
    </source>
</reference>
<dbReference type="NCBIfam" id="NF047864">
    <property type="entry name" value="CBU_0592_membra"/>
    <property type="match status" value="1"/>
</dbReference>
<feature type="transmembrane region" description="Helical" evidence="1">
    <location>
        <begin position="59"/>
        <end position="78"/>
    </location>
</feature>
<comment type="caution">
    <text evidence="3">The sequence shown here is derived from an EMBL/GenBank/DDBJ whole genome shotgun (WGS) entry which is preliminary data.</text>
</comment>